<protein>
    <recommendedName>
        <fullName evidence="8">Helicase ATP-binding domain-containing protein</fullName>
    </recommendedName>
</protein>
<dbReference type="EMBL" id="WIXP02000006">
    <property type="protein sequence ID" value="KAF6208906.1"/>
    <property type="molecule type" value="Genomic_DNA"/>
</dbReference>
<dbReference type="GO" id="GO:0003723">
    <property type="term" value="F:RNA binding"/>
    <property type="evidence" value="ECO:0007669"/>
    <property type="project" value="TreeGrafter"/>
</dbReference>
<dbReference type="PANTHER" id="PTHR18934:SF91">
    <property type="entry name" value="PRE-MRNA-SPLICING FACTOR ATP-DEPENDENT RNA HELICASE PRP16"/>
    <property type="match status" value="1"/>
</dbReference>
<dbReference type="Proteomes" id="UP000466442">
    <property type="component" value="Unassembled WGS sequence"/>
</dbReference>
<reference evidence="6" key="1">
    <citation type="journal article" date="2021" name="Mol. Ecol. Resour.">
        <title>Apolygus lucorum genome provides insights into omnivorousness and mesophyll feeding.</title>
        <authorList>
            <person name="Liu Y."/>
            <person name="Liu H."/>
            <person name="Wang H."/>
            <person name="Huang T."/>
            <person name="Liu B."/>
            <person name="Yang B."/>
            <person name="Yin L."/>
            <person name="Li B."/>
            <person name="Zhang Y."/>
            <person name="Zhang S."/>
            <person name="Jiang F."/>
            <person name="Zhang X."/>
            <person name="Ren Y."/>
            <person name="Wang B."/>
            <person name="Wang S."/>
            <person name="Lu Y."/>
            <person name="Wu K."/>
            <person name="Fan W."/>
            <person name="Wang G."/>
        </authorList>
    </citation>
    <scope>NUCLEOTIDE SEQUENCE</scope>
    <source>
        <strain evidence="6">12Hb</strain>
    </source>
</reference>
<evidence type="ECO:0000256" key="1">
    <source>
        <dbReference type="ARBA" id="ARBA00022741"/>
    </source>
</evidence>
<accession>A0A8S9XLI6</accession>
<keyword evidence="7" id="KW-1185">Reference proteome</keyword>
<organism evidence="6 7">
    <name type="scientific">Apolygus lucorum</name>
    <name type="common">Small green plant bug</name>
    <name type="synonym">Lygocoris lucorum</name>
    <dbReference type="NCBI Taxonomy" id="248454"/>
    <lineage>
        <taxon>Eukaryota</taxon>
        <taxon>Metazoa</taxon>
        <taxon>Ecdysozoa</taxon>
        <taxon>Arthropoda</taxon>
        <taxon>Hexapoda</taxon>
        <taxon>Insecta</taxon>
        <taxon>Pterygota</taxon>
        <taxon>Neoptera</taxon>
        <taxon>Paraneoptera</taxon>
        <taxon>Hemiptera</taxon>
        <taxon>Heteroptera</taxon>
        <taxon>Panheteroptera</taxon>
        <taxon>Cimicomorpha</taxon>
        <taxon>Miridae</taxon>
        <taxon>Mirini</taxon>
        <taxon>Apolygus</taxon>
    </lineage>
</organism>
<proteinExistence type="predicted"/>
<keyword evidence="4" id="KW-0067">ATP-binding</keyword>
<feature type="region of interest" description="Disordered" evidence="5">
    <location>
        <begin position="1"/>
        <end position="28"/>
    </location>
</feature>
<gene>
    <name evidence="6" type="ORF">GE061_014648</name>
</gene>
<dbReference type="SUPFAM" id="SSF52540">
    <property type="entry name" value="P-loop containing nucleoside triphosphate hydrolases"/>
    <property type="match status" value="1"/>
</dbReference>
<dbReference type="GO" id="GO:0016787">
    <property type="term" value="F:hydrolase activity"/>
    <property type="evidence" value="ECO:0007669"/>
    <property type="project" value="UniProtKB-KW"/>
</dbReference>
<evidence type="ECO:0000313" key="6">
    <source>
        <dbReference type="EMBL" id="KAF6208906.1"/>
    </source>
</evidence>
<evidence type="ECO:0000256" key="5">
    <source>
        <dbReference type="SAM" id="MobiDB-lite"/>
    </source>
</evidence>
<dbReference type="GO" id="GO:0005524">
    <property type="term" value="F:ATP binding"/>
    <property type="evidence" value="ECO:0007669"/>
    <property type="project" value="UniProtKB-KW"/>
</dbReference>
<dbReference type="PANTHER" id="PTHR18934">
    <property type="entry name" value="ATP-DEPENDENT RNA HELICASE"/>
    <property type="match status" value="1"/>
</dbReference>
<feature type="region of interest" description="Disordered" evidence="5">
    <location>
        <begin position="59"/>
        <end position="286"/>
    </location>
</feature>
<feature type="compositionally biased region" description="Basic and acidic residues" evidence="5">
    <location>
        <begin position="179"/>
        <end position="197"/>
    </location>
</feature>
<evidence type="ECO:0008006" key="8">
    <source>
        <dbReference type="Google" id="ProtNLM"/>
    </source>
</evidence>
<feature type="compositionally biased region" description="Basic and acidic residues" evidence="5">
    <location>
        <begin position="232"/>
        <end position="246"/>
    </location>
</feature>
<evidence type="ECO:0000256" key="4">
    <source>
        <dbReference type="ARBA" id="ARBA00022840"/>
    </source>
</evidence>
<feature type="region of interest" description="Disordered" evidence="5">
    <location>
        <begin position="449"/>
        <end position="472"/>
    </location>
</feature>
<comment type="caution">
    <text evidence="6">The sequence shown here is derived from an EMBL/GenBank/DDBJ whole genome shotgun (WGS) entry which is preliminary data.</text>
</comment>
<evidence type="ECO:0000256" key="3">
    <source>
        <dbReference type="ARBA" id="ARBA00022806"/>
    </source>
</evidence>
<feature type="compositionally biased region" description="Basic and acidic residues" evidence="5">
    <location>
        <begin position="82"/>
        <end position="103"/>
    </location>
</feature>
<evidence type="ECO:0000313" key="7">
    <source>
        <dbReference type="Proteomes" id="UP000466442"/>
    </source>
</evidence>
<dbReference type="OrthoDB" id="10253254at2759"/>
<evidence type="ECO:0000256" key="2">
    <source>
        <dbReference type="ARBA" id="ARBA00022801"/>
    </source>
</evidence>
<keyword evidence="1" id="KW-0547">Nucleotide-binding</keyword>
<name>A0A8S9XLI6_APOLU</name>
<keyword evidence="3" id="KW-0347">Helicase</keyword>
<dbReference type="GO" id="GO:0034458">
    <property type="term" value="F:3'-5' RNA helicase activity"/>
    <property type="evidence" value="ECO:0007669"/>
    <property type="project" value="TreeGrafter"/>
</dbReference>
<feature type="non-terminal residue" evidence="6">
    <location>
        <position position="1"/>
    </location>
</feature>
<feature type="compositionally biased region" description="Basic and acidic residues" evidence="5">
    <location>
        <begin position="128"/>
        <end position="172"/>
    </location>
</feature>
<feature type="compositionally biased region" description="Basic and acidic residues" evidence="5">
    <location>
        <begin position="59"/>
        <end position="69"/>
    </location>
</feature>
<feature type="compositionally biased region" description="Basic and acidic residues" evidence="5">
    <location>
        <begin position="453"/>
        <end position="472"/>
    </location>
</feature>
<keyword evidence="2" id="KW-0378">Hydrolase</keyword>
<dbReference type="Gene3D" id="3.40.50.300">
    <property type="entry name" value="P-loop containing nucleotide triphosphate hydrolases"/>
    <property type="match status" value="1"/>
</dbReference>
<sequence>MDLEEDSGVFRLEGKEETGGGLVIKKKPAPQGNFEFKVPKTSLLGLDRLAALKRKEKLEAEAADVKANEEDNAETNDKKRKTTDEEVFKKPESREKNYRDKTQETPTHTGGVTREARERMAQHRSKERYRGVHVAREDKKKGSESYKDRDRGRRNSRQERERDRSYGRDRDRDRRRRDRGGSSRRSDWESPRFKDEPLTPALSVRDSPSRSGWEEDDVTPSPRSSWDYPTPRTHDERNSDWSERSRRPTPAHKFNSWAAERKSSGATPIPGKEDEVAWGSGSDRENWELEQRRLDREWYGLDEGADEGRDPFGPMSAEYVKKRERQLESRKNKRLSAQQRQINKDNELWERNRMLTSGVVQSVDLDDDFDEENEARVHLLVHNIVPPFLDGRIVFTKQPEPVIPVKDPTSDMALTSRKGSALVRTYREQKERRKAQKKHWEVSGTTIGNIMGVEKKDDKESEKGEGEPDADYKTGQKFAEHMKDSAPASSDFAKKKTIKEQREYLPVFAVRAELLNIIRENNVVIIVGETGSGKTTQLTQYLKEDGYC</sequence>
<dbReference type="AlphaFoldDB" id="A0A8S9XLI6"/>
<dbReference type="InterPro" id="IPR027417">
    <property type="entry name" value="P-loop_NTPase"/>
</dbReference>